<dbReference type="EMBL" id="JACIGY010000001">
    <property type="protein sequence ID" value="MBB4410983.1"/>
    <property type="molecule type" value="Genomic_DNA"/>
</dbReference>
<evidence type="ECO:0000313" key="3">
    <source>
        <dbReference type="EMBL" id="MBB4410983.1"/>
    </source>
</evidence>
<feature type="region of interest" description="Disordered" evidence="1">
    <location>
        <begin position="18"/>
        <end position="60"/>
    </location>
</feature>
<dbReference type="EMBL" id="JACIGW010000001">
    <property type="protein sequence ID" value="MBB4346623.1"/>
    <property type="molecule type" value="Genomic_DNA"/>
</dbReference>
<gene>
    <name evidence="3" type="ORF">GGE31_001454</name>
    <name evidence="2" type="ORF">GGE33_000331</name>
    <name evidence="4" type="ORF">GGE35_001453</name>
</gene>
<feature type="compositionally biased region" description="Basic and acidic residues" evidence="1">
    <location>
        <begin position="29"/>
        <end position="48"/>
    </location>
</feature>
<keyword evidence="6" id="KW-1185">Reference proteome</keyword>
<name>A0A7W6WMP8_9HYPH</name>
<comment type="caution">
    <text evidence="2">The sequence shown here is derived from an EMBL/GenBank/DDBJ whole genome shotgun (WGS) entry which is preliminary data.</text>
</comment>
<evidence type="ECO:0000313" key="4">
    <source>
        <dbReference type="EMBL" id="MBB4445671.1"/>
    </source>
</evidence>
<dbReference type="Proteomes" id="UP000576087">
    <property type="component" value="Unassembled WGS sequence"/>
</dbReference>
<evidence type="ECO:0000313" key="6">
    <source>
        <dbReference type="Proteomes" id="UP000524535"/>
    </source>
</evidence>
<dbReference type="Proteomes" id="UP000520770">
    <property type="component" value="Unassembled WGS sequence"/>
</dbReference>
<evidence type="ECO:0000313" key="7">
    <source>
        <dbReference type="Proteomes" id="UP000576087"/>
    </source>
</evidence>
<evidence type="ECO:0000313" key="2">
    <source>
        <dbReference type="EMBL" id="MBB4346623.1"/>
    </source>
</evidence>
<dbReference type="EMBL" id="JACIHM010000001">
    <property type="protein sequence ID" value="MBB4445671.1"/>
    <property type="molecule type" value="Genomic_DNA"/>
</dbReference>
<reference evidence="5 6" key="1">
    <citation type="submission" date="2020-08" db="EMBL/GenBank/DDBJ databases">
        <title>Genomic Encyclopedia of Type Strains, Phase IV (KMG-V): Genome sequencing to study the core and pangenomes of soil and plant-associated prokaryotes.</title>
        <authorList>
            <person name="Whitman W."/>
        </authorList>
    </citation>
    <scope>NUCLEOTIDE SEQUENCE [LARGE SCALE GENOMIC DNA]</scope>
    <source>
        <strain evidence="3 6">SEMIA 444</strain>
        <strain evidence="2 5">SEMIA 448</strain>
        <strain evidence="4 7">SEMIA 452</strain>
    </source>
</reference>
<proteinExistence type="predicted"/>
<dbReference type="AlphaFoldDB" id="A0A7W6WMP8"/>
<evidence type="ECO:0000256" key="1">
    <source>
        <dbReference type="SAM" id="MobiDB-lite"/>
    </source>
</evidence>
<accession>A0A7W6WMP8</accession>
<organism evidence="2 5">
    <name type="scientific">Aliirhizobium cellulosilyticum</name>
    <dbReference type="NCBI Taxonomy" id="393664"/>
    <lineage>
        <taxon>Bacteria</taxon>
        <taxon>Pseudomonadati</taxon>
        <taxon>Pseudomonadota</taxon>
        <taxon>Alphaproteobacteria</taxon>
        <taxon>Hyphomicrobiales</taxon>
        <taxon>Rhizobiaceae</taxon>
        <taxon>Aliirhizobium</taxon>
    </lineage>
</organism>
<evidence type="ECO:0000313" key="5">
    <source>
        <dbReference type="Proteomes" id="UP000520770"/>
    </source>
</evidence>
<protein>
    <submittedName>
        <fullName evidence="2">Uncharacterized protein</fullName>
    </submittedName>
</protein>
<sequence length="60" mass="7075">MAKRDKRSRQAAELKLYLRQAAGPAQKGQEPDDRRYDRDVERQPRKLLPEALDALLKEER</sequence>
<dbReference type="RefSeq" id="WP_183822473.1">
    <property type="nucleotide sequence ID" value="NZ_JACIGW010000001.1"/>
</dbReference>
<dbReference type="Proteomes" id="UP000524535">
    <property type="component" value="Unassembled WGS sequence"/>
</dbReference>